<dbReference type="PROSITE" id="PS51539">
    <property type="entry name" value="AV_PCP_ALPHA"/>
    <property type="match status" value="1"/>
</dbReference>
<feature type="transmembrane region" description="Helical" evidence="16">
    <location>
        <begin position="1303"/>
        <end position="1325"/>
    </location>
</feature>
<evidence type="ECO:0000313" key="21">
    <source>
        <dbReference type="EMBL" id="WFD49950.1"/>
    </source>
</evidence>
<evidence type="ECO:0000259" key="17">
    <source>
        <dbReference type="PROSITE" id="PS51493"/>
    </source>
</evidence>
<keyword evidence="13 16" id="KW-0472">Membrane</keyword>
<dbReference type="Pfam" id="PF05411">
    <property type="entry name" value="Peptidase_C32"/>
    <property type="match status" value="1"/>
</dbReference>
<dbReference type="Gene3D" id="3.30.1330.220">
    <property type="entry name" value="Arterivirus nonstructural protein 7 alpha"/>
    <property type="match status" value="1"/>
</dbReference>
<evidence type="ECO:0000256" key="4">
    <source>
        <dbReference type="ARBA" id="ARBA00022692"/>
    </source>
</evidence>
<feature type="transmembrane region" description="Helical" evidence="16">
    <location>
        <begin position="1785"/>
        <end position="1802"/>
    </location>
</feature>
<dbReference type="Pfam" id="PF05412">
    <property type="entry name" value="Peptidase_C33"/>
    <property type="match status" value="1"/>
</dbReference>
<dbReference type="EMBL" id="OP094594">
    <property type="protein sequence ID" value="WFD49950.1"/>
    <property type="molecule type" value="Genomic_RNA"/>
</dbReference>
<feature type="domain" description="Peptidase C32" evidence="20">
    <location>
        <begin position="255"/>
        <end position="372"/>
    </location>
</feature>
<dbReference type="SUPFAM" id="SSF50494">
    <property type="entry name" value="Trypsin-like serine proteases"/>
    <property type="match status" value="1"/>
</dbReference>
<dbReference type="Gene3D" id="4.10.80.390">
    <property type="match status" value="1"/>
</dbReference>
<dbReference type="InterPro" id="IPR038451">
    <property type="entry name" value="Arteri_nsp7a_sf"/>
</dbReference>
<evidence type="ECO:0000256" key="2">
    <source>
        <dbReference type="ARBA" id="ARBA00004301"/>
    </source>
</evidence>
<evidence type="ECO:0000256" key="7">
    <source>
        <dbReference type="ARBA" id="ARBA00022771"/>
    </source>
</evidence>
<evidence type="ECO:0000256" key="6">
    <source>
        <dbReference type="ARBA" id="ARBA00022758"/>
    </source>
</evidence>
<dbReference type="InterPro" id="IPR023183">
    <property type="entry name" value="Chymotrypsin-like_C"/>
</dbReference>
<name>A0AAT9TWW0_9NIDO</name>
<dbReference type="Pfam" id="PF16749">
    <property type="entry name" value="Arteri_nsp7a"/>
    <property type="match status" value="1"/>
</dbReference>
<dbReference type="InterPro" id="IPR043504">
    <property type="entry name" value="Peptidase_S1_PA_chymotrypsin"/>
</dbReference>
<feature type="transmembrane region" description="Helical" evidence="16">
    <location>
        <begin position="921"/>
        <end position="946"/>
    </location>
</feature>
<evidence type="ECO:0000259" key="19">
    <source>
        <dbReference type="PROSITE" id="PS51539"/>
    </source>
</evidence>
<evidence type="ECO:0000256" key="13">
    <source>
        <dbReference type="ARBA" id="ARBA00023136"/>
    </source>
</evidence>
<dbReference type="Pfam" id="PF05579">
    <property type="entry name" value="Peptidase_S32"/>
    <property type="match status" value="1"/>
</dbReference>
<keyword evidence="11" id="KW-1043">Host membrane</keyword>
<dbReference type="PROSITE" id="PS51493">
    <property type="entry name" value="AV_NSP4_PRO"/>
    <property type="match status" value="1"/>
</dbReference>
<keyword evidence="12 16" id="KW-1133">Transmembrane helix</keyword>
<dbReference type="InterPro" id="IPR054104">
    <property type="entry name" value="Nsp1alpha_Znf"/>
</dbReference>
<feature type="transmembrane region" description="Helical" evidence="16">
    <location>
        <begin position="1035"/>
        <end position="1053"/>
    </location>
</feature>
<evidence type="ECO:0000256" key="12">
    <source>
        <dbReference type="ARBA" id="ARBA00022989"/>
    </source>
</evidence>
<dbReference type="InterPro" id="IPR009003">
    <property type="entry name" value="Peptidase_S1_PA"/>
</dbReference>
<dbReference type="GO" id="GO:0008270">
    <property type="term" value="F:zinc ion binding"/>
    <property type="evidence" value="ECO:0007669"/>
    <property type="project" value="UniProtKB-KW"/>
</dbReference>
<dbReference type="PROSITE" id="PS51540">
    <property type="entry name" value="AV_PCP_BETA"/>
    <property type="match status" value="1"/>
</dbReference>
<dbReference type="Gene3D" id="3.90.70.70">
    <property type="entry name" value="Arterivirus papain-like cysteine protease beta domain"/>
    <property type="match status" value="1"/>
</dbReference>
<protein>
    <submittedName>
        <fullName evidence="21">1a</fullName>
    </submittedName>
</protein>
<proteinExistence type="predicted"/>
<dbReference type="Gene3D" id="2.40.10.10">
    <property type="entry name" value="Trypsin-like serine proteases"/>
    <property type="match status" value="2"/>
</dbReference>
<dbReference type="GO" id="GO:0006508">
    <property type="term" value="P:proteolysis"/>
    <property type="evidence" value="ECO:0007669"/>
    <property type="project" value="UniProtKB-KW"/>
</dbReference>
<feature type="transmembrane region" description="Helical" evidence="16">
    <location>
        <begin position="1235"/>
        <end position="1258"/>
    </location>
</feature>
<evidence type="ECO:0000256" key="5">
    <source>
        <dbReference type="ARBA" id="ARBA00022723"/>
    </source>
</evidence>
<feature type="transmembrane region" description="Helical" evidence="16">
    <location>
        <begin position="1671"/>
        <end position="1696"/>
    </location>
</feature>
<feature type="domain" description="Peptidase C31" evidence="19">
    <location>
        <begin position="67"/>
        <end position="178"/>
    </location>
</feature>
<dbReference type="PROSITE" id="PS51538">
    <property type="entry name" value="AV_CP"/>
    <property type="match status" value="1"/>
</dbReference>
<comment type="subcellular location">
    <subcellularLocation>
        <location evidence="1">Host cytoplasm</location>
    </subcellularLocation>
    <subcellularLocation>
        <location evidence="2">Host membrane</location>
        <topology evidence="2">Multi-pass membrane protein</topology>
    </subcellularLocation>
</comment>
<dbReference type="GO" id="GO:0004252">
    <property type="term" value="F:serine-type endopeptidase activity"/>
    <property type="evidence" value="ECO:0007669"/>
    <property type="project" value="InterPro"/>
</dbReference>
<dbReference type="Pfam" id="PF05410">
    <property type="entry name" value="Peptidase_C31"/>
    <property type="match status" value="1"/>
</dbReference>
<evidence type="ECO:0000256" key="1">
    <source>
        <dbReference type="ARBA" id="ARBA00004192"/>
    </source>
</evidence>
<feature type="transmembrane region" description="Helical" evidence="16">
    <location>
        <begin position="1744"/>
        <end position="1773"/>
    </location>
</feature>
<dbReference type="GO" id="GO:0004197">
    <property type="term" value="F:cysteine-type endopeptidase activity"/>
    <property type="evidence" value="ECO:0007669"/>
    <property type="project" value="InterPro"/>
</dbReference>
<dbReference type="Gene3D" id="3.90.70.60">
    <property type="entry name" value="Porcine arterivirus-type cysteine proteinase alpha domain"/>
    <property type="match status" value="1"/>
</dbReference>
<dbReference type="InterPro" id="IPR038154">
    <property type="entry name" value="AV_PCPbeta_sf"/>
</dbReference>
<dbReference type="GO" id="GO:0030430">
    <property type="term" value="C:host cell cytoplasm"/>
    <property type="evidence" value="ECO:0007669"/>
    <property type="project" value="UniProtKB-SubCell"/>
</dbReference>
<keyword evidence="7" id="KW-0863">Zinc-finger</keyword>
<feature type="domain" description="Peptidase C33" evidence="18">
    <location>
        <begin position="372"/>
        <end position="482"/>
    </location>
</feature>
<keyword evidence="8" id="KW-0378">Hydrolase</keyword>
<feature type="domain" description="Peptidase S32" evidence="17">
    <location>
        <begin position="1461"/>
        <end position="1663"/>
    </location>
</feature>
<dbReference type="Pfam" id="PF21905">
    <property type="entry name" value="Zf-Nsp1alpha"/>
    <property type="match status" value="1"/>
</dbReference>
<sequence>MEFSRCLCTPNARVMVVLGQVYCTRCLAPRCPLRAKDVSEKLGNLGYYYKPKVELNVELPRAWPTPLCRPGGVCWLTSIFPLARMTSGNFNFMKRLELVARVLYRDMGLTKHALQELGVEDRGCNWYQLSGPVPGIAVYANAHHVSDTPFPGCTHVLTNLPLPQQKCKSGFCPFDRVEADVYNYKGKIVYLSSSTGSWALGTSPEGVTPYGRDKWLCERLTVSVPAGHVVTLDFSHVRDGFSFNYGHRAGYLTGFNFNYGLCWAQLFESVSWKLAAREVDLADRLGYQLPTGVAGAYLSRRLHVNGLRAVVKEVNDFHVWAYGSVDSWVRHITATGVPPNSDYCWVGGFSLVNNTEVTSFKKFNFGRLNRYGYSPPGDGSCGLHCISAAINWMTTGNFSTTLPTIYRDSEFWLDNRCLEDIILTLNLPISVGMAGTHCPLAVFRMSCVDHHWIIKRNKKIQDLCYGLSPACVRGVCGGSCTPVPTVPILCDVTPATTVTPDMAKYSLGVEPYCDFWCYSSGLLLSDELSASIEEAGGALLTRLGLSPDDGETILNELTNNCQTRRHVLDVITRQLSLSPRVEPVATTSAADECISAPAAVTSAPLDLKPGVLSPPVPKPRAKAGTGIFQQRPIPKPRVEQSVKERVEDDLECVSALPAVASARLDLGPGVSVVNPPVPKPRAKVGTGALPQCPVPKPRSKPTATQFVSVTDLMWRCDSAASELADLVDSAKRYLVLSTNKQDWANQVITKLEKYLMETRCSSAESLAPFVKEGVLNIPHTLTRCGVDSDTVSKIRKLMLCSPITMPRGVGIGSCESPENGVDIGNHSESLGVELEENEGSDPVVTVPHTVTEPTAGEDLVKPVSAVKSETPFGRFFTRFKLGFLDALNNCLGNWVFSQVSYLHAAVQVVMCSKHPLNQLDYGYTLFCLLMVMLGLHYPAFAFLPVIGCVTGSPWRVRLSVFSCWLGIAIVVFNDLAPEPGLVCTSASQDCGLALQHYTDAGRDRPVSGVCTGVAGLSAVLVAKLVGGSRFLWTNLFRLLVLLDFALVCIAFSFRTRCKKCFGRCVRCAPSEIPLRTFPLSKCSKSALLDLCDRFDAPRVDPIMIATGYPGCWRGQSPSCVQTTKPIPYQSLDEKKTSSSTVVPPPIDPQQAVKCLKVLQSGGAMQDVKLPEVVAVTQVPYRAPFFPKVRVNPDCYVVVDPETYTAALRNGYSVQQLLVGTGDFAKINKLTFSKGGYLPSVATAVVYCCISFLLGSYLMSPVSCGVGTTDPWCRNPFSYPVFGSGVMCSDRLCVSDVGLTAPVLLALSLRAWIFGVATLASVVVLLHKYTALVDTAVVFAALTLNLFPAYSIIGVFFPLILFYWPLHPIVVIWTLFLLTSVNVWAGVASAVVCVAGWLLARSTGSVGLVSPYDVHLVTRNPRGAAAVVAAPEGSYLAAVRRAALTGRCCFFVPSQFGNILEGCLRSKRTAPNVVTVFGASSGTGGVFTINGMPTVITATHLLSDDHKARVSSINFSEVLQFSISGDFAQARITKWNGPAPTATFDGVAGKAYWLTASGVEPGFVGTTSAFCYTACGDSGSPVVDESGNIIGVHTGSNKRGMGMVSLPSGKLIGMSSVKLSEMSAHYAGPCVSVDDSQIPAHVIKDVSTVPSDLLTVLTAAPTPEGGLSTVQVLAVFFMLWRLIYVPGVPVVAIGFFVLNEILPATLVRLIFSLALSVGSLFTHYSGQVVLLRLLTATLNRSKWSFWFHITGAIVAGVSQVSLSGDVTLSTWYFVPRDVVVAAQKEILIIVVTLHVLALLLSIFKCNALTDVLVGNGHFDKGFFLKYFTEGSLRDGVSKSCNLDPEGLTAALAVNLSDDDLSFLNKISDLKCFASASNMRNGANQFIEVAYAKALRQEAANCSRYKVSTNVLAKLEAFMAGATCDLNAGDLVVILGTRGMGETIELPIGKKVYLVKVMETRSMAGTKFTISQVVGSLENDASDGAGGEILSKKEQRKLKRLGNTAYQAGRLEEIGTVTVDGSSFKKFWDKRTGDIFYKSADEEGYLITENKNFGTFGLSAAGHFQKFVRKHGEFVSSGTKVMQLSGRKQVEVEYDTYRLDGELYDIPRNEPREWVISDVPNLEAQRLTVEQAVAHLGHNVELTNKEKEKLQRIISKLQGLTSEQALNSSPPQA</sequence>
<keyword evidence="4 16" id="KW-0812">Transmembrane</keyword>
<keyword evidence="6" id="KW-0688">Ribosomal frameshifting</keyword>
<keyword evidence="14" id="KW-1035">Host cytoplasm</keyword>
<dbReference type="InterPro" id="IPR008741">
    <property type="entry name" value="AV_PCPalpha"/>
</dbReference>
<evidence type="ECO:0000256" key="16">
    <source>
        <dbReference type="SAM" id="Phobius"/>
    </source>
</evidence>
<evidence type="ECO:0000256" key="14">
    <source>
        <dbReference type="ARBA" id="ARBA00023200"/>
    </source>
</evidence>
<dbReference type="GO" id="GO:0075523">
    <property type="term" value="P:viral translational frameshifting"/>
    <property type="evidence" value="ECO:0007669"/>
    <property type="project" value="UniProtKB-KW"/>
</dbReference>
<evidence type="ECO:0000259" key="18">
    <source>
        <dbReference type="PROSITE" id="PS51538"/>
    </source>
</evidence>
<keyword evidence="3" id="KW-0645">Protease</keyword>
<evidence type="ECO:0000256" key="9">
    <source>
        <dbReference type="ARBA" id="ARBA00022807"/>
    </source>
</evidence>
<feature type="transmembrane region" description="Helical" evidence="16">
    <location>
        <begin position="958"/>
        <end position="976"/>
    </location>
</feature>
<evidence type="ECO:0000256" key="11">
    <source>
        <dbReference type="ARBA" id="ARBA00022870"/>
    </source>
</evidence>
<reference evidence="21" key="1">
    <citation type="journal article" date="2023" name="Nat. Commun.">
        <title>Virus diversity, wildlife-domestic animal circulation and potential zoonotic viruses of small mammals, pangolins and zoo animals.</title>
        <authorList>
            <person name="Cui X."/>
            <person name="Fan K."/>
            <person name="Liang X."/>
            <person name="Gong W."/>
            <person name="Chen W."/>
            <person name="He B."/>
            <person name="Chen X."/>
            <person name="Wang H."/>
            <person name="Wang X."/>
            <person name="Zhang P."/>
            <person name="Lu X."/>
            <person name="Chen R."/>
            <person name="Lin K."/>
            <person name="Liu J."/>
            <person name="Zhai J."/>
            <person name="Liu D.X."/>
            <person name="Shan F."/>
            <person name="Li Y."/>
            <person name="Chen R.A."/>
            <person name="Meng H."/>
            <person name="Li X."/>
            <person name="Mi S."/>
            <person name="Jiang J."/>
            <person name="Zhou N."/>
            <person name="Chen Z."/>
            <person name="Zou J.-J."/>
            <person name="Ge D."/>
            <person name="Yang Q."/>
            <person name="He K."/>
            <person name="Chen T."/>
            <person name="Wu Y.-J."/>
            <person name="Lu H."/>
            <person name="Irwin D.M."/>
            <person name="Shen X."/>
            <person name="Hu Y."/>
            <person name="Lu X."/>
            <person name="Ding C."/>
            <person name="Guan Y."/>
            <person name="Tu C."/>
            <person name="Shen Y."/>
        </authorList>
    </citation>
    <scope>NUCLEOTIDE SEQUENCE</scope>
    <source>
        <strain evidence="21">B30M03</strain>
    </source>
</reference>
<dbReference type="Gene3D" id="3.90.70.160">
    <property type="match status" value="1"/>
</dbReference>
<feature type="transmembrane region" description="Helical" evidence="16">
    <location>
        <begin position="1337"/>
        <end position="1363"/>
    </location>
</feature>
<dbReference type="Gene3D" id="3.30.40.20">
    <property type="entry name" value="Chymotrypsin-like serine protease, domain 3"/>
    <property type="match status" value="1"/>
</dbReference>
<evidence type="ECO:0000256" key="10">
    <source>
        <dbReference type="ARBA" id="ARBA00022833"/>
    </source>
</evidence>
<accession>A0AAT9TWW0</accession>
<dbReference type="InterPro" id="IPR008760">
    <property type="entry name" value="EAV_peptidase_S32"/>
</dbReference>
<dbReference type="InterPro" id="IPR023338">
    <property type="entry name" value="Arterivirus_NSP4_peptidase"/>
</dbReference>
<evidence type="ECO:0000256" key="15">
    <source>
        <dbReference type="SAM" id="MobiDB-lite"/>
    </source>
</evidence>
<dbReference type="InterPro" id="IPR025773">
    <property type="entry name" value="AV_PCPbeta"/>
</dbReference>
<evidence type="ECO:0000259" key="20">
    <source>
        <dbReference type="PROSITE" id="PS51540"/>
    </source>
</evidence>
<dbReference type="InterPro" id="IPR008743">
    <property type="entry name" value="Arterivirus_Nsp2_C33"/>
</dbReference>
<dbReference type="InterPro" id="IPR031932">
    <property type="entry name" value="Arteri_nsp7a"/>
</dbReference>
<keyword evidence="9" id="KW-0788">Thiol protease</keyword>
<feature type="region of interest" description="Disordered" evidence="15">
    <location>
        <begin position="677"/>
        <end position="700"/>
    </location>
</feature>
<keyword evidence="5" id="KW-0479">Metal-binding</keyword>
<keyword evidence="10" id="KW-0862">Zinc</keyword>
<evidence type="ECO:0000256" key="3">
    <source>
        <dbReference type="ARBA" id="ARBA00022670"/>
    </source>
</evidence>
<feature type="transmembrane region" description="Helical" evidence="16">
    <location>
        <begin position="1708"/>
        <end position="1732"/>
    </location>
</feature>
<evidence type="ECO:0000256" key="8">
    <source>
        <dbReference type="ARBA" id="ARBA00022801"/>
    </source>
</evidence>
<feature type="transmembrane region" description="Helical" evidence="16">
    <location>
        <begin position="1369"/>
        <end position="1399"/>
    </location>
</feature>
<dbReference type="GO" id="GO:0033644">
    <property type="term" value="C:host cell membrane"/>
    <property type="evidence" value="ECO:0007669"/>
    <property type="project" value="UniProtKB-SubCell"/>
</dbReference>
<dbReference type="GO" id="GO:0019082">
    <property type="term" value="P:viral protein processing"/>
    <property type="evidence" value="ECO:0007669"/>
    <property type="project" value="InterPro"/>
</dbReference>
<dbReference type="InterPro" id="IPR038155">
    <property type="entry name" value="AV_PCPalpha_sf"/>
</dbReference>
<organism evidence="21">
    <name type="scientific">Bamboo rat arterivirus</name>
    <dbReference type="NCBI Taxonomy" id="3038165"/>
    <lineage>
        <taxon>Viruses</taxon>
        <taxon>Riboviria</taxon>
        <taxon>Orthornavirae</taxon>
        <taxon>Pisuviricota</taxon>
        <taxon>Pisoniviricetes</taxon>
        <taxon>Nidovirales</taxon>
        <taxon>Arnidovirineae</taxon>
        <taxon>Arteriviridae</taxon>
    </lineage>
</organism>